<evidence type="ECO:0000256" key="2">
    <source>
        <dbReference type="SAM" id="Phobius"/>
    </source>
</evidence>
<feature type="domain" description="Fatty acid desaturase" evidence="3">
    <location>
        <begin position="51"/>
        <end position="288"/>
    </location>
</feature>
<dbReference type="EMBL" id="LJPM01000274">
    <property type="protein sequence ID" value="KPW19861.1"/>
    <property type="molecule type" value="Genomic_DNA"/>
</dbReference>
<feature type="region of interest" description="Disordered" evidence="1">
    <location>
        <begin position="326"/>
        <end position="350"/>
    </location>
</feature>
<evidence type="ECO:0000256" key="1">
    <source>
        <dbReference type="SAM" id="MobiDB-lite"/>
    </source>
</evidence>
<organism evidence="4 5">
    <name type="scientific">Pseudomonas syringae pv. aceris</name>
    <dbReference type="NCBI Taxonomy" id="199198"/>
    <lineage>
        <taxon>Bacteria</taxon>
        <taxon>Pseudomonadati</taxon>
        <taxon>Pseudomonadota</taxon>
        <taxon>Gammaproteobacteria</taxon>
        <taxon>Pseudomonadales</taxon>
        <taxon>Pseudomonadaceae</taxon>
        <taxon>Pseudomonas</taxon>
        <taxon>Pseudomonas syringae</taxon>
    </lineage>
</organism>
<protein>
    <submittedName>
        <fullName evidence="4">Fatty acid desaturase</fullName>
    </submittedName>
</protein>
<evidence type="ECO:0000313" key="4">
    <source>
        <dbReference type="EMBL" id="KPW19861.1"/>
    </source>
</evidence>
<dbReference type="NCBIfam" id="NF041365">
    <property type="entry name" value="GntB_guanitoxin"/>
    <property type="match status" value="1"/>
</dbReference>
<dbReference type="GO" id="GO:0016717">
    <property type="term" value="F:oxidoreductase activity, acting on paired donors, with oxidation of a pair of donors resulting in the reduction of molecular oxygen to two molecules of water"/>
    <property type="evidence" value="ECO:0007669"/>
    <property type="project" value="TreeGrafter"/>
</dbReference>
<sequence length="350" mass="40530">MQTVQRFHCTNALKLELTCLYKKNNWRWLLGWSGDVLVIASAVALTQWSLYAYPLSVLIIGSRQRALASLVHEAAHLTLTQSRRLSYAIGHYLTGLPIFQDYEAYRHSHVHMHHHHLGDADKDPDYRYYIESGLQATEDRFDFMFNHLLRTVLFLNIFSYLRYLVIHRLGALLKSPRKALTLIAVHAVLFSLFYATTGGYGYLMFWLVPYLTAFQVIGWLSEVSEHFGLFGREQEALRITRNRFPSWWERLFIGMHGDNLHLTHHLFAGIPYWNLHKAHSILLQDPDYAEANLAKGGIISGRRDTQSVMRQILSIYRLQNRRHSPYGTAPQTLCEQSAREGTQTTNGDDR</sequence>
<keyword evidence="2" id="KW-1133">Transmembrane helix</keyword>
<dbReference type="AlphaFoldDB" id="A0A0P9HGF6"/>
<keyword evidence="2" id="KW-0472">Membrane</keyword>
<feature type="transmembrane region" description="Helical" evidence="2">
    <location>
        <begin position="148"/>
        <end position="166"/>
    </location>
</feature>
<dbReference type="RefSeq" id="WP_053275669.1">
    <property type="nucleotide sequence ID" value="NZ_LGAR01000104.1"/>
</dbReference>
<dbReference type="GO" id="GO:0008610">
    <property type="term" value="P:lipid biosynthetic process"/>
    <property type="evidence" value="ECO:0007669"/>
    <property type="project" value="UniProtKB-ARBA"/>
</dbReference>
<comment type="caution">
    <text evidence="4">The sequence shown here is derived from an EMBL/GenBank/DDBJ whole genome shotgun (WGS) entry which is preliminary data.</text>
</comment>
<dbReference type="PATRIC" id="fig|199198.5.peg.4714"/>
<dbReference type="InterPro" id="IPR005804">
    <property type="entry name" value="FA_desaturase_dom"/>
</dbReference>
<dbReference type="InterPro" id="IPR012171">
    <property type="entry name" value="Fatty_acid_desaturase"/>
</dbReference>
<dbReference type="PANTHER" id="PTHR19353:SF19">
    <property type="entry name" value="DELTA(5) FATTY ACID DESATURASE C-RELATED"/>
    <property type="match status" value="1"/>
</dbReference>
<accession>A0A0P9HGF6</accession>
<feature type="transmembrane region" description="Helical" evidence="2">
    <location>
        <begin position="29"/>
        <end position="48"/>
    </location>
</feature>
<gene>
    <name evidence="4" type="ORF">ALO91_03322</name>
</gene>
<dbReference type="PANTHER" id="PTHR19353">
    <property type="entry name" value="FATTY ACID DESATURASE 2"/>
    <property type="match status" value="1"/>
</dbReference>
<dbReference type="Pfam" id="PF00487">
    <property type="entry name" value="FA_desaturase"/>
    <property type="match status" value="1"/>
</dbReference>
<feature type="transmembrane region" description="Helical" evidence="2">
    <location>
        <begin position="178"/>
        <end position="196"/>
    </location>
</feature>
<feature type="compositionally biased region" description="Polar residues" evidence="1">
    <location>
        <begin position="329"/>
        <end position="350"/>
    </location>
</feature>
<reference evidence="4 5" key="1">
    <citation type="submission" date="2015-09" db="EMBL/GenBank/DDBJ databases">
        <title>Genome announcement of multiple Pseudomonas syringae strains.</title>
        <authorList>
            <person name="Thakur S."/>
            <person name="Wang P.W."/>
            <person name="Gong Y."/>
            <person name="Weir B.S."/>
            <person name="Guttman D.S."/>
        </authorList>
    </citation>
    <scope>NUCLEOTIDE SEQUENCE [LARGE SCALE GENOMIC DNA]</scope>
    <source>
        <strain evidence="4 5">ICMP2802</strain>
    </source>
</reference>
<keyword evidence="2" id="KW-0812">Transmembrane</keyword>
<dbReference type="CDD" id="cd03510">
    <property type="entry name" value="Rhizobitoxine-FADS-like"/>
    <property type="match status" value="1"/>
</dbReference>
<name>A0A0P9HGF6_PSESX</name>
<evidence type="ECO:0000313" key="5">
    <source>
        <dbReference type="Proteomes" id="UP000050297"/>
    </source>
</evidence>
<evidence type="ECO:0000259" key="3">
    <source>
        <dbReference type="Pfam" id="PF00487"/>
    </source>
</evidence>
<dbReference type="Proteomes" id="UP000050297">
    <property type="component" value="Unassembled WGS sequence"/>
</dbReference>
<proteinExistence type="predicted"/>
<dbReference type="GO" id="GO:0016020">
    <property type="term" value="C:membrane"/>
    <property type="evidence" value="ECO:0007669"/>
    <property type="project" value="TreeGrafter"/>
</dbReference>